<comment type="caution">
    <text evidence="6">The sequence shown here is derived from an EMBL/GenBank/DDBJ whole genome shotgun (WGS) entry which is preliminary data.</text>
</comment>
<dbReference type="GO" id="GO:0005634">
    <property type="term" value="C:nucleus"/>
    <property type="evidence" value="ECO:0007669"/>
    <property type="project" value="UniProtKB-SubCell"/>
</dbReference>
<dbReference type="PANTHER" id="PTHR31845:SF32">
    <property type="entry name" value="MISCELLANEOUS ZN(II)2CYS6 TRANSCRIPTION FACTOR (EUROFUNG)-RELATED"/>
    <property type="match status" value="1"/>
</dbReference>
<dbReference type="PANTHER" id="PTHR31845">
    <property type="entry name" value="FINGER DOMAIN PROTEIN, PUTATIVE-RELATED"/>
    <property type="match status" value="1"/>
</dbReference>
<evidence type="ECO:0000256" key="3">
    <source>
        <dbReference type="ARBA" id="ARBA00023125"/>
    </source>
</evidence>
<evidence type="ECO:0000313" key="6">
    <source>
        <dbReference type="EMBL" id="KAK2596075.1"/>
    </source>
</evidence>
<name>A0AAD9S0Y0_PHOAM</name>
<evidence type="ECO:0000313" key="7">
    <source>
        <dbReference type="Proteomes" id="UP001265746"/>
    </source>
</evidence>
<sequence length="347" mass="39592">MKKLAFAGMKQPQTKEGTMEARRTLLALFVWCNTASQMLRRDNYLRWTPHMEESLRLLIDQPEWEGDKTLAVQVRCAIISEQLNELLIQQALKGDNQTPMYFIKSLDAQLQEIWRTLPETTATPRYDTIHLHMYATEVIINELAINLPPSTNHTDVINRLERLQKCLKAVEDWFDTYMRTPPSMALGGTFHLFVQLVHCLVTLIKLSKLDDFPPWDPAEVRRRLDIFDLFDRLSARMESIRTAVGIREDDEREESIWSKSAKVMLMMKTGVQTDFASAGITSAGKDTDPVAGAQPLDNRLAMTTGNDGVLGANLQLNQDALTGEYVHNFGDDPWLSAMFIPWDAMNF</sequence>
<protein>
    <submittedName>
        <fullName evidence="6">Uncharacterized protein</fullName>
    </submittedName>
</protein>
<comment type="subcellular location">
    <subcellularLocation>
        <location evidence="1">Nucleus</location>
    </subcellularLocation>
</comment>
<keyword evidence="5" id="KW-0539">Nucleus</keyword>
<reference evidence="6" key="1">
    <citation type="submission" date="2023-06" db="EMBL/GenBank/DDBJ databases">
        <authorList>
            <person name="Noh H."/>
        </authorList>
    </citation>
    <scope>NUCLEOTIDE SEQUENCE</scope>
    <source>
        <strain evidence="6">DUCC20226</strain>
    </source>
</reference>
<dbReference type="AlphaFoldDB" id="A0AAD9S0Y0"/>
<evidence type="ECO:0000256" key="4">
    <source>
        <dbReference type="ARBA" id="ARBA00023163"/>
    </source>
</evidence>
<dbReference type="GO" id="GO:0000981">
    <property type="term" value="F:DNA-binding transcription factor activity, RNA polymerase II-specific"/>
    <property type="evidence" value="ECO:0007669"/>
    <property type="project" value="TreeGrafter"/>
</dbReference>
<dbReference type="InterPro" id="IPR051089">
    <property type="entry name" value="prtT"/>
</dbReference>
<organism evidence="6 7">
    <name type="scientific">Phomopsis amygdali</name>
    <name type="common">Fusicoccum amygdali</name>
    <dbReference type="NCBI Taxonomy" id="1214568"/>
    <lineage>
        <taxon>Eukaryota</taxon>
        <taxon>Fungi</taxon>
        <taxon>Dikarya</taxon>
        <taxon>Ascomycota</taxon>
        <taxon>Pezizomycotina</taxon>
        <taxon>Sordariomycetes</taxon>
        <taxon>Sordariomycetidae</taxon>
        <taxon>Diaporthales</taxon>
        <taxon>Diaporthaceae</taxon>
        <taxon>Diaporthe</taxon>
    </lineage>
</organism>
<dbReference type="CDD" id="cd12148">
    <property type="entry name" value="fungal_TF_MHR"/>
    <property type="match status" value="1"/>
</dbReference>
<keyword evidence="4" id="KW-0804">Transcription</keyword>
<dbReference type="EMBL" id="JAUJFL010000012">
    <property type="protein sequence ID" value="KAK2596075.1"/>
    <property type="molecule type" value="Genomic_DNA"/>
</dbReference>
<evidence type="ECO:0000256" key="2">
    <source>
        <dbReference type="ARBA" id="ARBA00023015"/>
    </source>
</evidence>
<keyword evidence="3" id="KW-0238">DNA-binding</keyword>
<keyword evidence="2" id="KW-0805">Transcription regulation</keyword>
<evidence type="ECO:0000256" key="5">
    <source>
        <dbReference type="ARBA" id="ARBA00023242"/>
    </source>
</evidence>
<dbReference type="Proteomes" id="UP001265746">
    <property type="component" value="Unassembled WGS sequence"/>
</dbReference>
<accession>A0AAD9S0Y0</accession>
<keyword evidence="7" id="KW-1185">Reference proteome</keyword>
<dbReference type="GO" id="GO:0000976">
    <property type="term" value="F:transcription cis-regulatory region binding"/>
    <property type="evidence" value="ECO:0007669"/>
    <property type="project" value="TreeGrafter"/>
</dbReference>
<proteinExistence type="predicted"/>
<evidence type="ECO:0000256" key="1">
    <source>
        <dbReference type="ARBA" id="ARBA00004123"/>
    </source>
</evidence>
<gene>
    <name evidence="6" type="ORF">N8I77_013582</name>
</gene>